<comment type="similarity">
    <text evidence="2">Belongs to the ESS2 family.</text>
</comment>
<dbReference type="eggNOG" id="KOG2627">
    <property type="taxonomic scope" value="Eukaryota"/>
</dbReference>
<evidence type="ECO:0000256" key="3">
    <source>
        <dbReference type="ARBA" id="ARBA00023242"/>
    </source>
</evidence>
<keyword evidence="6" id="KW-1185">Reference proteome</keyword>
<feature type="compositionally biased region" description="Basic and acidic residues" evidence="4">
    <location>
        <begin position="336"/>
        <end position="345"/>
    </location>
</feature>
<dbReference type="OMA" id="YKAWNTV"/>
<evidence type="ECO:0000256" key="1">
    <source>
        <dbReference type="ARBA" id="ARBA00004123"/>
    </source>
</evidence>
<feature type="region of interest" description="Disordered" evidence="4">
    <location>
        <begin position="439"/>
        <end position="482"/>
    </location>
</feature>
<sequence length="482" mass="51711">MTARRPQPLDEDLYVEALSEIIQRDFYPDLDRLRAESPFLDALASRDAYRIHHARQRLDAMDAAASTDISSADTESVHHAGGIDTRLRLDAFLARYTSEDNAAFHALLEQERQEVRRKLKWMFDAEERAKQERKLMLEAGPSGSAVAARAGQCAIEDEPRQTAGGEQMALVPMSSSSTALVTIADAPRPDPRDDQLDRLLPNKDERKAVIPTWEYSVHNQFMFPPSERTTAALLKCRQVNDTQTNYTATRFHGPSPLAQLTQAASAASASFAPAPIPSTAYSLVSMTPVPHGATADIPPDLTWGAIEATPMAVRDDNESVVSVSTTATDRVPGRYHVPDTPKRDALGIVLSDRARKRASSRPSGAGGTPRWTPRSASVAGSTPRGRSGSSRVVAAAARAAKAGGDPMLRASYSGAGAIRKQTAEGWSVRTARSVMTPFSFTPKGVATPNAAAASRAAGSTTRIIRPAGPTTNLTPLAAPKPT</sequence>
<feature type="compositionally biased region" description="Polar residues" evidence="4">
    <location>
        <begin position="319"/>
        <end position="328"/>
    </location>
</feature>
<comment type="subcellular location">
    <subcellularLocation>
        <location evidence="1">Nucleus</location>
    </subcellularLocation>
</comment>
<dbReference type="PANTHER" id="PTHR12940:SF0">
    <property type="entry name" value="SPLICING FACTOR ESS-2 HOMOLOG"/>
    <property type="match status" value="1"/>
</dbReference>
<evidence type="ECO:0000313" key="5">
    <source>
        <dbReference type="EMBL" id="KNE71204.1"/>
    </source>
</evidence>
<feature type="compositionally biased region" description="Low complexity" evidence="4">
    <location>
        <begin position="450"/>
        <end position="462"/>
    </location>
</feature>
<dbReference type="InterPro" id="IPR019148">
    <property type="entry name" value="Nuclear_protein_DGCR14_ESS-2"/>
</dbReference>
<keyword evidence="3" id="KW-0539">Nucleus</keyword>
<gene>
    <name evidence="5" type="ORF">AMAG_15860</name>
</gene>
<dbReference type="GO" id="GO:0071013">
    <property type="term" value="C:catalytic step 2 spliceosome"/>
    <property type="evidence" value="ECO:0007669"/>
    <property type="project" value="TreeGrafter"/>
</dbReference>
<dbReference type="Pfam" id="PF09751">
    <property type="entry name" value="Es2"/>
    <property type="match status" value="1"/>
</dbReference>
<reference evidence="5 6" key="1">
    <citation type="submission" date="2009-11" db="EMBL/GenBank/DDBJ databases">
        <title>Annotation of Allomyces macrogynus ATCC 38327.</title>
        <authorList>
            <consortium name="The Broad Institute Genome Sequencing Platform"/>
            <person name="Russ C."/>
            <person name="Cuomo C."/>
            <person name="Burger G."/>
            <person name="Gray M.W."/>
            <person name="Holland P.W.H."/>
            <person name="King N."/>
            <person name="Lang F.B.F."/>
            <person name="Roger A.J."/>
            <person name="Ruiz-Trillo I."/>
            <person name="Young S.K."/>
            <person name="Zeng Q."/>
            <person name="Gargeya S."/>
            <person name="Fitzgerald M."/>
            <person name="Haas B."/>
            <person name="Abouelleil A."/>
            <person name="Alvarado L."/>
            <person name="Arachchi H.M."/>
            <person name="Berlin A."/>
            <person name="Chapman S.B."/>
            <person name="Gearin G."/>
            <person name="Goldberg J."/>
            <person name="Griggs A."/>
            <person name="Gujja S."/>
            <person name="Hansen M."/>
            <person name="Heiman D."/>
            <person name="Howarth C."/>
            <person name="Larimer J."/>
            <person name="Lui A."/>
            <person name="MacDonald P.J.P."/>
            <person name="McCowen C."/>
            <person name="Montmayeur A."/>
            <person name="Murphy C."/>
            <person name="Neiman D."/>
            <person name="Pearson M."/>
            <person name="Priest M."/>
            <person name="Roberts A."/>
            <person name="Saif S."/>
            <person name="Shea T."/>
            <person name="Sisk P."/>
            <person name="Stolte C."/>
            <person name="Sykes S."/>
            <person name="Wortman J."/>
            <person name="Nusbaum C."/>
            <person name="Birren B."/>
        </authorList>
    </citation>
    <scope>NUCLEOTIDE SEQUENCE [LARGE SCALE GENOMIC DNA]</scope>
    <source>
        <strain evidence="5 6">ATCC 38327</strain>
    </source>
</reference>
<dbReference type="AlphaFoldDB" id="A0A0L0T9H8"/>
<name>A0A0L0T9H8_ALLM3</name>
<reference evidence="6" key="2">
    <citation type="submission" date="2009-11" db="EMBL/GenBank/DDBJ databases">
        <title>The Genome Sequence of Allomyces macrogynus strain ATCC 38327.</title>
        <authorList>
            <consortium name="The Broad Institute Genome Sequencing Platform"/>
            <person name="Russ C."/>
            <person name="Cuomo C."/>
            <person name="Shea T."/>
            <person name="Young S.K."/>
            <person name="Zeng Q."/>
            <person name="Koehrsen M."/>
            <person name="Haas B."/>
            <person name="Borodovsky M."/>
            <person name="Guigo R."/>
            <person name="Alvarado L."/>
            <person name="Berlin A."/>
            <person name="Borenstein D."/>
            <person name="Chen Z."/>
            <person name="Engels R."/>
            <person name="Freedman E."/>
            <person name="Gellesch M."/>
            <person name="Goldberg J."/>
            <person name="Griggs A."/>
            <person name="Gujja S."/>
            <person name="Heiman D."/>
            <person name="Hepburn T."/>
            <person name="Howarth C."/>
            <person name="Jen D."/>
            <person name="Larson L."/>
            <person name="Lewis B."/>
            <person name="Mehta T."/>
            <person name="Park D."/>
            <person name="Pearson M."/>
            <person name="Roberts A."/>
            <person name="Saif S."/>
            <person name="Shenoy N."/>
            <person name="Sisk P."/>
            <person name="Stolte C."/>
            <person name="Sykes S."/>
            <person name="Walk T."/>
            <person name="White J."/>
            <person name="Yandava C."/>
            <person name="Burger G."/>
            <person name="Gray M.W."/>
            <person name="Holland P.W.H."/>
            <person name="King N."/>
            <person name="Lang F.B.F."/>
            <person name="Roger A.J."/>
            <person name="Ruiz-Trillo I."/>
            <person name="Lander E."/>
            <person name="Nusbaum C."/>
        </authorList>
    </citation>
    <scope>NUCLEOTIDE SEQUENCE [LARGE SCALE GENOMIC DNA]</scope>
    <source>
        <strain evidence="6">ATCC 38327</strain>
    </source>
</reference>
<proteinExistence type="inferred from homology"/>
<dbReference type="VEuPathDB" id="FungiDB:AMAG_15860"/>
<dbReference type="Proteomes" id="UP000054350">
    <property type="component" value="Unassembled WGS sequence"/>
</dbReference>
<evidence type="ECO:0000256" key="4">
    <source>
        <dbReference type="SAM" id="MobiDB-lite"/>
    </source>
</evidence>
<dbReference type="EMBL" id="GG745370">
    <property type="protein sequence ID" value="KNE71204.1"/>
    <property type="molecule type" value="Genomic_DNA"/>
</dbReference>
<feature type="compositionally biased region" description="Low complexity" evidence="4">
    <location>
        <begin position="379"/>
        <end position="392"/>
    </location>
</feature>
<evidence type="ECO:0000313" key="6">
    <source>
        <dbReference type="Proteomes" id="UP000054350"/>
    </source>
</evidence>
<dbReference type="STRING" id="578462.A0A0L0T9H8"/>
<feature type="region of interest" description="Disordered" evidence="4">
    <location>
        <begin position="317"/>
        <end position="392"/>
    </location>
</feature>
<protein>
    <submittedName>
        <fullName evidence="5">Uncharacterized protein</fullName>
    </submittedName>
</protein>
<accession>A0A0L0T9H8</accession>
<evidence type="ECO:0000256" key="2">
    <source>
        <dbReference type="ARBA" id="ARBA00009072"/>
    </source>
</evidence>
<organism evidence="5 6">
    <name type="scientific">Allomyces macrogynus (strain ATCC 38327)</name>
    <name type="common">Allomyces javanicus var. macrogynus</name>
    <dbReference type="NCBI Taxonomy" id="578462"/>
    <lineage>
        <taxon>Eukaryota</taxon>
        <taxon>Fungi</taxon>
        <taxon>Fungi incertae sedis</taxon>
        <taxon>Blastocladiomycota</taxon>
        <taxon>Blastocladiomycetes</taxon>
        <taxon>Blastocladiales</taxon>
        <taxon>Blastocladiaceae</taxon>
        <taxon>Allomyces</taxon>
    </lineage>
</organism>
<dbReference type="OrthoDB" id="19679at2759"/>
<dbReference type="PANTHER" id="PTHR12940">
    <property type="entry name" value="ES-2 PROTEIN - RELATED"/>
    <property type="match status" value="1"/>
</dbReference>